<dbReference type="Proteomes" id="UP000231516">
    <property type="component" value="Unassembled WGS sequence"/>
</dbReference>
<proteinExistence type="predicted"/>
<dbReference type="RefSeq" id="WP_099592510.1">
    <property type="nucleotide sequence ID" value="NZ_MDGM01000012.1"/>
</dbReference>
<dbReference type="OrthoDB" id="10002796at2"/>
<evidence type="ECO:0000256" key="1">
    <source>
        <dbReference type="SAM" id="SignalP"/>
    </source>
</evidence>
<feature type="signal peptide" evidence="1">
    <location>
        <begin position="1"/>
        <end position="19"/>
    </location>
</feature>
<comment type="caution">
    <text evidence="2">The sequence shown here is derived from an EMBL/GenBank/DDBJ whole genome shotgun (WGS) entry which is preliminary data.</text>
</comment>
<name>A0A2G5K540_9RHOB</name>
<evidence type="ECO:0000313" key="2">
    <source>
        <dbReference type="EMBL" id="PIB24229.1"/>
    </source>
</evidence>
<dbReference type="EMBL" id="MDGM01000012">
    <property type="protein sequence ID" value="PIB24229.1"/>
    <property type="molecule type" value="Genomic_DNA"/>
</dbReference>
<feature type="chain" id="PRO_5013902239" description="Lipoprotein" evidence="1">
    <location>
        <begin position="20"/>
        <end position="127"/>
    </location>
</feature>
<dbReference type="AlphaFoldDB" id="A0A2G5K540"/>
<keyword evidence="1" id="KW-0732">Signal</keyword>
<protein>
    <recommendedName>
        <fullName evidence="4">Lipoprotein</fullName>
    </recommendedName>
</protein>
<accession>A0A2G5K540</accession>
<organism evidence="2 3">
    <name type="scientific">Paramylibacter kogurei</name>
    <dbReference type="NCBI Taxonomy" id="1889778"/>
    <lineage>
        <taxon>Bacteria</taxon>
        <taxon>Pseudomonadati</taxon>
        <taxon>Pseudomonadota</taxon>
        <taxon>Alphaproteobacteria</taxon>
        <taxon>Rhodobacterales</taxon>
        <taxon>Paracoccaceae</taxon>
        <taxon>Paramylibacter</taxon>
    </lineage>
</organism>
<sequence length="127" mass="13463">MIKQTFVGLTILSVLSACGGPSMTPEQKAQAAKNKAASNAVWNTRKPVAFDGKTIEVAINPERNRAYVGLAGFQGKASIVQFEQVASKASGCVGKDTSILSMLTGDRNTPIPLDNIKMEYLAISITC</sequence>
<dbReference type="PROSITE" id="PS51257">
    <property type="entry name" value="PROKAR_LIPOPROTEIN"/>
    <property type="match status" value="1"/>
</dbReference>
<gene>
    <name evidence="2" type="ORF">BFP76_03110</name>
</gene>
<keyword evidence="3" id="KW-1185">Reference proteome</keyword>
<evidence type="ECO:0000313" key="3">
    <source>
        <dbReference type="Proteomes" id="UP000231516"/>
    </source>
</evidence>
<evidence type="ECO:0008006" key="4">
    <source>
        <dbReference type="Google" id="ProtNLM"/>
    </source>
</evidence>
<reference evidence="2 3" key="1">
    <citation type="submission" date="2016-08" db="EMBL/GenBank/DDBJ databases">
        <title>Draft genome of Amylibacter sp. strain 4G11.</title>
        <authorList>
            <person name="Wong S.-K."/>
            <person name="Hamasaki K."/>
            <person name="Yoshizawa S."/>
        </authorList>
    </citation>
    <scope>NUCLEOTIDE SEQUENCE [LARGE SCALE GENOMIC DNA]</scope>
    <source>
        <strain evidence="2 3">4G11</strain>
    </source>
</reference>